<proteinExistence type="inferred from homology"/>
<dbReference type="SUPFAM" id="SSF53686">
    <property type="entry name" value="Tryptophan synthase beta subunit-like PLP-dependent enzymes"/>
    <property type="match status" value="1"/>
</dbReference>
<dbReference type="Gene3D" id="3.10.580.10">
    <property type="entry name" value="CBS-domain"/>
    <property type="match status" value="1"/>
</dbReference>
<sequence>MHYADNILGTIGNTPLVKLNKVAQEIDALVLAKVETFNPGNSVKDRMAVKMIEDAEADGRLQPGGTIIEGTSGNTGMGLALAAIIKGYKLICVISDKQSKEKMDILRAVGAKVVVCPTDVEPTDPRSYYSVSKRLATETPNSWYVNQYDNPSNAIAHYEQTGPEIWDQTEGKITHFISGVGTGGTISGVGKYLKEKNPNIKIWGIDTYGSVFKKYHETGIFDENEIYSYITEGIGEDILPKNVDFSLIDGFTKVTDKDAAVYTRKIALEEGIFVGNSAGAAIKGLLQLKEHFKPEDVVVVLFHDSGSRYVGKMFNDDWMRERGFLEETVTKAEDVIKDHIEKPLIVAKTEELVSHAIERMRKYKISQIPVMDITGFVGSLDESDLFQSYVNDKNTADRPIREIMGKPYPIVPMGTTIEAVSKLFSRENAAVLIDLGNGKHHIITKYDIIGSIK</sequence>
<dbReference type="CDD" id="cd01561">
    <property type="entry name" value="CBS_like"/>
    <property type="match status" value="1"/>
</dbReference>
<dbReference type="InterPro" id="IPR046342">
    <property type="entry name" value="CBS_dom_sf"/>
</dbReference>
<dbReference type="RefSeq" id="WP_187016613.1">
    <property type="nucleotide sequence ID" value="NZ_JACRUK010000001.1"/>
</dbReference>
<keyword evidence="4" id="KW-0129">CBS domain</keyword>
<dbReference type="Pfam" id="PF00571">
    <property type="entry name" value="CBS"/>
    <property type="match status" value="2"/>
</dbReference>
<gene>
    <name evidence="6" type="ORF">H8R25_00470</name>
</gene>
<keyword evidence="3" id="KW-0663">Pyridoxal phosphate</keyword>
<comment type="caution">
    <text evidence="6">The sequence shown here is derived from an EMBL/GenBank/DDBJ whole genome shotgun (WGS) entry which is preliminary data.</text>
</comment>
<dbReference type="InterPro" id="IPR036052">
    <property type="entry name" value="TrpB-like_PALP_sf"/>
</dbReference>
<evidence type="ECO:0000256" key="1">
    <source>
        <dbReference type="ARBA" id="ARBA00001933"/>
    </source>
</evidence>
<evidence type="ECO:0000256" key="3">
    <source>
        <dbReference type="ARBA" id="ARBA00022898"/>
    </source>
</evidence>
<evidence type="ECO:0000313" key="6">
    <source>
        <dbReference type="EMBL" id="MBC5842915.1"/>
    </source>
</evidence>
<dbReference type="FunFam" id="3.40.50.1100:FF:000118">
    <property type="entry name" value="Related to CYS4-cystathionine beta-synthase"/>
    <property type="match status" value="1"/>
</dbReference>
<dbReference type="Gene3D" id="3.40.50.1100">
    <property type="match status" value="2"/>
</dbReference>
<evidence type="ECO:0000259" key="5">
    <source>
        <dbReference type="PROSITE" id="PS51371"/>
    </source>
</evidence>
<dbReference type="FunFam" id="3.40.50.1100:FF:000003">
    <property type="entry name" value="Cystathionine beta-synthase"/>
    <property type="match status" value="1"/>
</dbReference>
<feature type="domain" description="CBS" evidence="5">
    <location>
        <begin position="340"/>
        <end position="398"/>
    </location>
</feature>
<reference evidence="6 7" key="1">
    <citation type="submission" date="2020-08" db="EMBL/GenBank/DDBJ databases">
        <title>Description of novel Flavobacterium F-392 isolate.</title>
        <authorList>
            <person name="Saticioglu I.B."/>
            <person name="Duman M."/>
            <person name="Altun S."/>
        </authorList>
    </citation>
    <scope>NUCLEOTIDE SEQUENCE [LARGE SCALE GENOMIC DNA]</scope>
    <source>
        <strain evidence="6 7">F-392</strain>
    </source>
</reference>
<dbReference type="InterPro" id="IPR001216">
    <property type="entry name" value="P-phosphate_BS"/>
</dbReference>
<dbReference type="Proteomes" id="UP000641454">
    <property type="component" value="Unassembled WGS sequence"/>
</dbReference>
<evidence type="ECO:0000256" key="2">
    <source>
        <dbReference type="ARBA" id="ARBA00007103"/>
    </source>
</evidence>
<comment type="similarity">
    <text evidence="2">Belongs to the cysteine synthase/cystathionine beta-synthase family.</text>
</comment>
<dbReference type="PROSITE" id="PS00901">
    <property type="entry name" value="CYS_SYNTHASE"/>
    <property type="match status" value="1"/>
</dbReference>
<accession>A0A923MYL1</accession>
<dbReference type="SUPFAM" id="SSF54631">
    <property type="entry name" value="CBS-domain pair"/>
    <property type="match status" value="1"/>
</dbReference>
<protein>
    <submittedName>
        <fullName evidence="6">Pyridoxal-phosphate dependent enzyme</fullName>
    </submittedName>
</protein>
<dbReference type="Pfam" id="PF00291">
    <property type="entry name" value="PALP"/>
    <property type="match status" value="1"/>
</dbReference>
<dbReference type="InterPro" id="IPR000644">
    <property type="entry name" value="CBS_dom"/>
</dbReference>
<dbReference type="PROSITE" id="PS51371">
    <property type="entry name" value="CBS"/>
    <property type="match status" value="1"/>
</dbReference>
<dbReference type="PANTHER" id="PTHR10314">
    <property type="entry name" value="CYSTATHIONINE BETA-SYNTHASE"/>
    <property type="match status" value="1"/>
</dbReference>
<dbReference type="EMBL" id="JACRUL010000001">
    <property type="protein sequence ID" value="MBC5842915.1"/>
    <property type="molecule type" value="Genomic_DNA"/>
</dbReference>
<dbReference type="InterPro" id="IPR001926">
    <property type="entry name" value="TrpB-like_PALP"/>
</dbReference>
<organism evidence="6 7">
    <name type="scientific">Flavobacterium muglaense</name>
    <dbReference type="NCBI Taxonomy" id="2764716"/>
    <lineage>
        <taxon>Bacteria</taxon>
        <taxon>Pseudomonadati</taxon>
        <taxon>Bacteroidota</taxon>
        <taxon>Flavobacteriia</taxon>
        <taxon>Flavobacteriales</taxon>
        <taxon>Flavobacteriaceae</taxon>
        <taxon>Flavobacterium</taxon>
    </lineage>
</organism>
<keyword evidence="7" id="KW-1185">Reference proteome</keyword>
<dbReference type="GO" id="GO:0006535">
    <property type="term" value="P:cysteine biosynthetic process from serine"/>
    <property type="evidence" value="ECO:0007669"/>
    <property type="project" value="InterPro"/>
</dbReference>
<evidence type="ECO:0000256" key="4">
    <source>
        <dbReference type="PROSITE-ProRule" id="PRU00703"/>
    </source>
</evidence>
<comment type="cofactor">
    <cofactor evidence="1">
        <name>pyridoxal 5'-phosphate</name>
        <dbReference type="ChEBI" id="CHEBI:597326"/>
    </cofactor>
</comment>
<dbReference type="InterPro" id="IPR050214">
    <property type="entry name" value="Cys_Synth/Cystath_Beta-Synth"/>
</dbReference>
<name>A0A923MYL1_9FLAO</name>
<dbReference type="AlphaFoldDB" id="A0A923MYL1"/>
<evidence type="ECO:0000313" key="7">
    <source>
        <dbReference type="Proteomes" id="UP000641454"/>
    </source>
</evidence>
<dbReference type="GO" id="GO:0016765">
    <property type="term" value="F:transferase activity, transferring alkyl or aryl (other than methyl) groups"/>
    <property type="evidence" value="ECO:0007669"/>
    <property type="project" value="UniProtKB-ARBA"/>
</dbReference>